<keyword evidence="2" id="KW-1185">Reference proteome</keyword>
<dbReference type="AlphaFoldDB" id="A0A1E4T6Z0"/>
<gene>
    <name evidence="1" type="ORF">CANARDRAFT_26926</name>
</gene>
<accession>A0A1E4T6Z0</accession>
<protein>
    <submittedName>
        <fullName evidence="1">Uncharacterized protein</fullName>
    </submittedName>
</protein>
<organism evidence="1 2">
    <name type="scientific">[Candida] arabinofermentans NRRL YB-2248</name>
    <dbReference type="NCBI Taxonomy" id="983967"/>
    <lineage>
        <taxon>Eukaryota</taxon>
        <taxon>Fungi</taxon>
        <taxon>Dikarya</taxon>
        <taxon>Ascomycota</taxon>
        <taxon>Saccharomycotina</taxon>
        <taxon>Pichiomycetes</taxon>
        <taxon>Pichiales</taxon>
        <taxon>Pichiaceae</taxon>
        <taxon>Ogataea</taxon>
        <taxon>Ogataea/Candida clade</taxon>
    </lineage>
</organism>
<proteinExistence type="predicted"/>
<reference evidence="2" key="1">
    <citation type="submission" date="2016-04" db="EMBL/GenBank/DDBJ databases">
        <title>Comparative genomics of biotechnologically important yeasts.</title>
        <authorList>
            <consortium name="DOE Joint Genome Institute"/>
            <person name="Riley R."/>
            <person name="Haridas S."/>
            <person name="Wolfe K.H."/>
            <person name="Lopes M.R."/>
            <person name="Hittinger C.T."/>
            <person name="Goker M."/>
            <person name="Salamov A."/>
            <person name="Wisecaver J."/>
            <person name="Long T.M."/>
            <person name="Aerts A.L."/>
            <person name="Barry K."/>
            <person name="Choi C."/>
            <person name="Clum A."/>
            <person name="Coughlan A.Y."/>
            <person name="Deshpande S."/>
            <person name="Douglass A.P."/>
            <person name="Hanson S.J."/>
            <person name="Klenk H.-P."/>
            <person name="Labutti K."/>
            <person name="Lapidus A."/>
            <person name="Lindquist E."/>
            <person name="Lipzen A."/>
            <person name="Meier-Kolthoff J.P."/>
            <person name="Ohm R.A."/>
            <person name="Otillar R.P."/>
            <person name="Pangilinan J."/>
            <person name="Peng Y."/>
            <person name="Rokas A."/>
            <person name="Rosa C.A."/>
            <person name="Scheuner C."/>
            <person name="Sibirny A.A."/>
            <person name="Slot J.C."/>
            <person name="Stielow J.B."/>
            <person name="Sun H."/>
            <person name="Kurtzman C.P."/>
            <person name="Blackwell M."/>
            <person name="Grigoriev I.V."/>
            <person name="Jeffries T.W."/>
        </authorList>
    </citation>
    <scope>NUCLEOTIDE SEQUENCE [LARGE SCALE GENOMIC DNA]</scope>
    <source>
        <strain evidence="2">NRRL YB-2248</strain>
    </source>
</reference>
<dbReference type="EMBL" id="KV453848">
    <property type="protein sequence ID" value="ODV87537.1"/>
    <property type="molecule type" value="Genomic_DNA"/>
</dbReference>
<evidence type="ECO:0000313" key="2">
    <source>
        <dbReference type="Proteomes" id="UP000094801"/>
    </source>
</evidence>
<sequence length="77" mass="8690">MLPNNSERSVLNLYNYLLDVFSGGLHDVKHYQLPFKHYQIYTTNKKNLPKLAGTDNSCSLKGTSLNKLNGNSMSTQI</sequence>
<dbReference type="Proteomes" id="UP000094801">
    <property type="component" value="Unassembled WGS sequence"/>
</dbReference>
<evidence type="ECO:0000313" key="1">
    <source>
        <dbReference type="EMBL" id="ODV87537.1"/>
    </source>
</evidence>
<name>A0A1E4T6Z0_9ASCO</name>